<sequence length="275" mass="29821">MASMQTVRMQKNAGKKATVNSIGLGSPATWIIKAFKDIMICPKLAVFYGGLFTLVVYNLWTFLSQSASLHDVAAPLVVMVILILGPISAISLYDVSRKISNGEKPTIGSVLKASIKSNGSCPSIFLSILLMLIAVTWMVLTPLIYAVFTAGSLNTIGADQTIIQGVLSSLTNGENTAFLIVYSIFTAVLALIAFMISWFSFPMIHDQDVDPLTAITTSLRAASKNALVMFFWILLVGSVVTLGLLTPYFFGLVIVIPVLAHATWHAYEEMINYLD</sequence>
<feature type="transmembrane region" description="Helical" evidence="1">
    <location>
        <begin position="40"/>
        <end position="60"/>
    </location>
</feature>
<feature type="transmembrane region" description="Helical" evidence="1">
    <location>
        <begin position="177"/>
        <end position="201"/>
    </location>
</feature>
<keyword evidence="1" id="KW-0812">Transmembrane</keyword>
<feature type="transmembrane region" description="Helical" evidence="1">
    <location>
        <begin position="72"/>
        <end position="93"/>
    </location>
</feature>
<name>A0A1W1D778_9ZZZZ</name>
<keyword evidence="1" id="KW-0472">Membrane</keyword>
<dbReference type="InterPro" id="IPR018692">
    <property type="entry name" value="DUF2189"/>
</dbReference>
<dbReference type="Pfam" id="PF09955">
    <property type="entry name" value="DUF2189"/>
    <property type="match status" value="1"/>
</dbReference>
<organism evidence="2">
    <name type="scientific">hydrothermal vent metagenome</name>
    <dbReference type="NCBI Taxonomy" id="652676"/>
    <lineage>
        <taxon>unclassified sequences</taxon>
        <taxon>metagenomes</taxon>
        <taxon>ecological metagenomes</taxon>
    </lineage>
</organism>
<evidence type="ECO:0000313" key="2">
    <source>
        <dbReference type="EMBL" id="SFV76434.1"/>
    </source>
</evidence>
<dbReference type="AlphaFoldDB" id="A0A1W1D778"/>
<reference evidence="2" key="1">
    <citation type="submission" date="2016-10" db="EMBL/GenBank/DDBJ databases">
        <authorList>
            <person name="de Groot N.N."/>
        </authorList>
    </citation>
    <scope>NUCLEOTIDE SEQUENCE</scope>
</reference>
<feature type="transmembrane region" description="Helical" evidence="1">
    <location>
        <begin position="124"/>
        <end position="148"/>
    </location>
</feature>
<gene>
    <name evidence="2" type="ORF">MNB_SUP05-4-532</name>
</gene>
<evidence type="ECO:0000256" key="1">
    <source>
        <dbReference type="SAM" id="Phobius"/>
    </source>
</evidence>
<feature type="transmembrane region" description="Helical" evidence="1">
    <location>
        <begin position="222"/>
        <end position="242"/>
    </location>
</feature>
<protein>
    <submittedName>
        <fullName evidence="2">Putative cytochrome c oxidase, subunit I</fullName>
    </submittedName>
</protein>
<dbReference type="EMBL" id="FPHR01000002">
    <property type="protein sequence ID" value="SFV76434.1"/>
    <property type="molecule type" value="Genomic_DNA"/>
</dbReference>
<keyword evidence="1" id="KW-1133">Transmembrane helix</keyword>
<proteinExistence type="predicted"/>
<accession>A0A1W1D778</accession>